<reference evidence="5 6" key="1">
    <citation type="submission" date="2019-08" db="EMBL/GenBank/DDBJ databases">
        <title>Hyperibacter terrae gen. nov., sp. nov. and Hyperibacter viscosus sp. nov., two new members in the family Rhodospirillaceae isolated from the rhizosphere of Hypericum perforatum.</title>
        <authorList>
            <person name="Noviana Z."/>
        </authorList>
    </citation>
    <scope>NUCLEOTIDE SEQUENCE [LARGE SCALE GENOMIC DNA]</scope>
    <source>
        <strain evidence="5 6">R5959</strain>
    </source>
</reference>
<evidence type="ECO:0000256" key="3">
    <source>
        <dbReference type="SAM" id="SignalP"/>
    </source>
</evidence>
<evidence type="ECO:0000313" key="5">
    <source>
        <dbReference type="EMBL" id="QEX23090.1"/>
    </source>
</evidence>
<dbReference type="SMART" id="SM00020">
    <property type="entry name" value="Tryp_SPc"/>
    <property type="match status" value="1"/>
</dbReference>
<dbReference type="InterPro" id="IPR050966">
    <property type="entry name" value="Glutamyl_endopeptidase"/>
</dbReference>
<dbReference type="Gene3D" id="2.40.10.10">
    <property type="entry name" value="Trypsin-like serine proteases"/>
    <property type="match status" value="2"/>
</dbReference>
<dbReference type="PANTHER" id="PTHR15462">
    <property type="entry name" value="SERINE PROTEASE"/>
    <property type="match status" value="1"/>
</dbReference>
<dbReference type="AlphaFoldDB" id="A0A5J6N3F8"/>
<proteinExistence type="predicted"/>
<dbReference type="GO" id="GO:0006508">
    <property type="term" value="P:proteolysis"/>
    <property type="evidence" value="ECO:0007669"/>
    <property type="project" value="InterPro"/>
</dbReference>
<dbReference type="Proteomes" id="UP000325797">
    <property type="component" value="Chromosome"/>
</dbReference>
<dbReference type="KEGG" id="hadh:FRZ61_30250"/>
<sequence>MRPAPIIRTGLALLLILAAGLGARTAARAADSMTMVQALSVVKEMDIDTKPSDDEDEIKVTWIDGKVPVGGYISFEFDSHQKIRSVSPVAVVPADRIRYLGRAALHDFALRWNSKNAGQSERLDVAKSGVLYLSVIAPGVSAQYDAAFFKEQINSFRAALTRALDELDRESKANEAEGDKAYASDWELADPSRMPARAVGRLEIQGGYMCTGTLVAENIVLTAAHCIMDDKGRHQKPLVFYAGIDHGDAVAEAGVVGVHVDPEFDPVHQFDGNSIADNPRLSRDWALLELDAPIGRKAGTIEVFAATKAQLQRIVDDAKSDVIQIGYGGQSGFRPKLRHDCGPADVLEAGYYTTQCGLVKGDSGSPLLLEEDGKYRIIGINYAWIDLDYINHVFLVVGGATFDPALKDLLSGKLQATSIEDWMKSPDDEDPARRMGQRSASP</sequence>
<accession>A0A5J6N3F8</accession>
<keyword evidence="1 3" id="KW-0732">Signal</keyword>
<dbReference type="OrthoDB" id="7426809at2"/>
<dbReference type="InterPro" id="IPR043504">
    <property type="entry name" value="Peptidase_S1_PA_chymotrypsin"/>
</dbReference>
<dbReference type="EMBL" id="CP042582">
    <property type="protein sequence ID" value="QEX23090.1"/>
    <property type="molecule type" value="Genomic_DNA"/>
</dbReference>
<dbReference type="RefSeq" id="WP_151118516.1">
    <property type="nucleotide sequence ID" value="NZ_CP042582.1"/>
</dbReference>
<feature type="domain" description="Peptidase S1" evidence="4">
    <location>
        <begin position="176"/>
        <end position="428"/>
    </location>
</feature>
<dbReference type="InterPro" id="IPR001254">
    <property type="entry name" value="Trypsin_dom"/>
</dbReference>
<dbReference type="Pfam" id="PF00089">
    <property type="entry name" value="Trypsin"/>
    <property type="match status" value="1"/>
</dbReference>
<evidence type="ECO:0000313" key="6">
    <source>
        <dbReference type="Proteomes" id="UP000325797"/>
    </source>
</evidence>
<organism evidence="5 6">
    <name type="scientific">Hypericibacter adhaerens</name>
    <dbReference type="NCBI Taxonomy" id="2602016"/>
    <lineage>
        <taxon>Bacteria</taxon>
        <taxon>Pseudomonadati</taxon>
        <taxon>Pseudomonadota</taxon>
        <taxon>Alphaproteobacteria</taxon>
        <taxon>Rhodospirillales</taxon>
        <taxon>Dongiaceae</taxon>
        <taxon>Hypericibacter</taxon>
    </lineage>
</organism>
<evidence type="ECO:0000256" key="2">
    <source>
        <dbReference type="SAM" id="MobiDB-lite"/>
    </source>
</evidence>
<feature type="region of interest" description="Disordered" evidence="2">
    <location>
        <begin position="421"/>
        <end position="442"/>
    </location>
</feature>
<dbReference type="PROSITE" id="PS00134">
    <property type="entry name" value="TRYPSIN_HIS"/>
    <property type="match status" value="1"/>
</dbReference>
<dbReference type="SUPFAM" id="SSF50494">
    <property type="entry name" value="Trypsin-like serine proteases"/>
    <property type="match status" value="1"/>
</dbReference>
<dbReference type="InterPro" id="IPR009003">
    <property type="entry name" value="Peptidase_S1_PA"/>
</dbReference>
<dbReference type="GO" id="GO:0004252">
    <property type="term" value="F:serine-type endopeptidase activity"/>
    <property type="evidence" value="ECO:0007669"/>
    <property type="project" value="InterPro"/>
</dbReference>
<feature type="signal peptide" evidence="3">
    <location>
        <begin position="1"/>
        <end position="29"/>
    </location>
</feature>
<dbReference type="PROSITE" id="PS50240">
    <property type="entry name" value="TRYPSIN_DOM"/>
    <property type="match status" value="1"/>
</dbReference>
<dbReference type="PANTHER" id="PTHR15462:SF8">
    <property type="entry name" value="SERINE PROTEASE"/>
    <property type="match status" value="1"/>
</dbReference>
<evidence type="ECO:0000256" key="1">
    <source>
        <dbReference type="ARBA" id="ARBA00022729"/>
    </source>
</evidence>
<dbReference type="InterPro" id="IPR001314">
    <property type="entry name" value="Peptidase_S1A"/>
</dbReference>
<keyword evidence="6" id="KW-1185">Reference proteome</keyword>
<dbReference type="InterPro" id="IPR018114">
    <property type="entry name" value="TRYPSIN_HIS"/>
</dbReference>
<dbReference type="PRINTS" id="PR00722">
    <property type="entry name" value="CHYMOTRYPSIN"/>
</dbReference>
<name>A0A5J6N3F8_9PROT</name>
<gene>
    <name evidence="5" type="ORF">FRZ61_30250</name>
</gene>
<feature type="chain" id="PRO_5023928007" description="Peptidase S1 domain-containing protein" evidence="3">
    <location>
        <begin position="30"/>
        <end position="442"/>
    </location>
</feature>
<protein>
    <recommendedName>
        <fullName evidence="4">Peptidase S1 domain-containing protein</fullName>
    </recommendedName>
</protein>
<evidence type="ECO:0000259" key="4">
    <source>
        <dbReference type="PROSITE" id="PS50240"/>
    </source>
</evidence>